<name>A0A418ZWR9_9RHOB</name>
<accession>A0A418ZWR9</accession>
<proteinExistence type="predicted"/>
<gene>
    <name evidence="1" type="ORF">D3P05_20435</name>
</gene>
<protein>
    <submittedName>
        <fullName evidence="1">DUF2793 domain-containing protein</fullName>
    </submittedName>
</protein>
<dbReference type="OrthoDB" id="564699at2"/>
<sequence length="237" mass="24165">MPMNETMRLGMPLLLPAQAQKHVTVNEALMRLDGQVNLVLQSVSAQVPPEVAIDGACWGVPNGAQGAWAGQGGRIAIGANGGWVFQQPVAGMRAFIADRGVGAIHDGAAWVSGAVSLGLQGSALIAGMADAEVDVGSGASFDSGLLIPAGAMVIGAVARVTQALTGSLSSWQLGTEGAENRFGQGLGTAEGSWARGMLGAPMTYYSPATLIMTAQGGSFGGGRVRLAAHWWELRLPT</sequence>
<evidence type="ECO:0000313" key="1">
    <source>
        <dbReference type="EMBL" id="RJL04940.1"/>
    </source>
</evidence>
<organism evidence="1 2">
    <name type="scientific">Paracoccus siganidrum</name>
    <dbReference type="NCBI Taxonomy" id="1276757"/>
    <lineage>
        <taxon>Bacteria</taxon>
        <taxon>Pseudomonadati</taxon>
        <taxon>Pseudomonadota</taxon>
        <taxon>Alphaproteobacteria</taxon>
        <taxon>Rhodobacterales</taxon>
        <taxon>Paracoccaceae</taxon>
        <taxon>Paracoccus</taxon>
    </lineage>
</organism>
<comment type="caution">
    <text evidence="1">The sequence shown here is derived from an EMBL/GenBank/DDBJ whole genome shotgun (WGS) entry which is preliminary data.</text>
</comment>
<dbReference type="RefSeq" id="WP_119900627.1">
    <property type="nucleotide sequence ID" value="NZ_QNRC01000015.1"/>
</dbReference>
<evidence type="ECO:0000313" key="2">
    <source>
        <dbReference type="Proteomes" id="UP000283587"/>
    </source>
</evidence>
<reference evidence="2" key="1">
    <citation type="submission" date="2018-09" db="EMBL/GenBank/DDBJ databases">
        <title>Paracoccus onubensis nov. sp. a moderate halophilic bacterium isolated from Gruta de las Maravillas (Aracena, Spain).</title>
        <authorList>
            <person name="Jurado V."/>
            <person name="Gutierrez-Patricio S."/>
            <person name="Gonzalez-Pimentel J.L."/>
            <person name="Miller A.Z."/>
            <person name="Laiz L."/>
            <person name="Saiz-Jimenez C."/>
        </authorList>
    </citation>
    <scope>NUCLEOTIDE SEQUENCE [LARGE SCALE GENOMIC DNA]</scope>
    <source>
        <strain evidence="2">DSM 26381</strain>
    </source>
</reference>
<dbReference type="Proteomes" id="UP000283587">
    <property type="component" value="Unassembled WGS sequence"/>
</dbReference>
<keyword evidence="2" id="KW-1185">Reference proteome</keyword>
<dbReference type="EMBL" id="QZEW01000123">
    <property type="protein sequence ID" value="RJL04940.1"/>
    <property type="molecule type" value="Genomic_DNA"/>
</dbReference>
<dbReference type="Pfam" id="PF10983">
    <property type="entry name" value="DUF2793"/>
    <property type="match status" value="1"/>
</dbReference>
<dbReference type="AlphaFoldDB" id="A0A418ZWR9"/>
<dbReference type="InterPro" id="IPR021251">
    <property type="entry name" value="DUF2793"/>
</dbReference>